<keyword evidence="1" id="KW-0812">Transmembrane</keyword>
<keyword evidence="4" id="KW-1185">Reference proteome</keyword>
<reference evidence="2 4" key="1">
    <citation type="submission" date="2018-06" db="EMBL/GenBank/DDBJ databases">
        <authorList>
            <consortium name="Pathogen Informatics"/>
            <person name="Doyle S."/>
        </authorList>
    </citation>
    <scope>NUCLEOTIDE SEQUENCE [LARGE SCALE GENOMIC DNA]</scope>
    <source>
        <strain evidence="2 4">NCTC13093</strain>
    </source>
</reference>
<evidence type="ECO:0000313" key="2">
    <source>
        <dbReference type="EMBL" id="SPT70128.1"/>
    </source>
</evidence>
<evidence type="ECO:0000313" key="3">
    <source>
        <dbReference type="EMBL" id="SPT78988.1"/>
    </source>
</evidence>
<protein>
    <submittedName>
        <fullName evidence="2">Uncharacterized protein</fullName>
    </submittedName>
</protein>
<dbReference type="EMBL" id="UAPV01000001">
    <property type="protein sequence ID" value="SPT70128.1"/>
    <property type="molecule type" value="Genomic_DNA"/>
</dbReference>
<dbReference type="AlphaFoldDB" id="A0A2X0VKY9"/>
<proteinExistence type="predicted"/>
<evidence type="ECO:0000256" key="1">
    <source>
        <dbReference type="SAM" id="Phobius"/>
    </source>
</evidence>
<keyword evidence="1" id="KW-1133">Transmembrane helix</keyword>
<evidence type="ECO:0000313" key="4">
    <source>
        <dbReference type="Proteomes" id="UP000250086"/>
    </source>
</evidence>
<accession>A0A2X0VKY9</accession>
<feature type="transmembrane region" description="Helical" evidence="1">
    <location>
        <begin position="12"/>
        <end position="30"/>
    </location>
</feature>
<organism evidence="2 4">
    <name type="scientific">Anaerobiospirillum thomasii</name>
    <dbReference type="NCBI Taxonomy" id="179995"/>
    <lineage>
        <taxon>Bacteria</taxon>
        <taxon>Pseudomonadati</taxon>
        <taxon>Pseudomonadota</taxon>
        <taxon>Gammaproteobacteria</taxon>
        <taxon>Aeromonadales</taxon>
        <taxon>Succinivibrionaceae</taxon>
        <taxon>Anaerobiospirillum</taxon>
    </lineage>
</organism>
<gene>
    <name evidence="2" type="ORF">NCTC13093_01533</name>
    <name evidence="3" type="ORF">NCTC13093_02628</name>
</gene>
<sequence length="97" mass="11420">MKNFLRNLKQLLISIDQVLMCFIGLLISMFKHDYKCYADMTISANAWRLNQKGYWYGKALRIFIDLLFSPFGKNHCQQAWESEVNKAHLPTDFKGKN</sequence>
<dbReference type="RefSeq" id="WP_113744241.1">
    <property type="nucleotide sequence ID" value="NZ_UAPV01000001.1"/>
</dbReference>
<name>A0A2X0VKY9_9GAMM</name>
<dbReference type="Proteomes" id="UP000250086">
    <property type="component" value="Unassembled WGS sequence"/>
</dbReference>
<keyword evidence="1" id="KW-0472">Membrane</keyword>
<dbReference type="EMBL" id="UAPV01000010">
    <property type="protein sequence ID" value="SPT78988.1"/>
    <property type="molecule type" value="Genomic_DNA"/>
</dbReference>